<evidence type="ECO:0000313" key="3">
    <source>
        <dbReference type="Proteomes" id="UP000016608"/>
    </source>
</evidence>
<dbReference type="PRINTS" id="PR00419">
    <property type="entry name" value="ADXRDTASE"/>
</dbReference>
<name>U2RCK8_EUBRA</name>
<dbReference type="eggNOG" id="COG1894">
    <property type="taxonomic scope" value="Bacteria"/>
</dbReference>
<keyword evidence="3" id="KW-1185">Reference proteome</keyword>
<dbReference type="Pfam" id="PF14691">
    <property type="entry name" value="Fer4_20"/>
    <property type="match status" value="1"/>
</dbReference>
<dbReference type="InterPro" id="IPR019575">
    <property type="entry name" value="Nuop51_4Fe4S-bd"/>
</dbReference>
<dbReference type="Gene3D" id="1.10.1060.10">
    <property type="entry name" value="Alpha-helical ferredoxin"/>
    <property type="match status" value="1"/>
</dbReference>
<proteinExistence type="predicted"/>
<dbReference type="HOGENOM" id="CLU_000422_3_4_9"/>
<dbReference type="NCBIfam" id="NF009410">
    <property type="entry name" value="PRK12771.1"/>
    <property type="match status" value="1"/>
</dbReference>
<dbReference type="PANTHER" id="PTHR42783:SF3">
    <property type="entry name" value="GLUTAMATE SYNTHASE [NADPH] SMALL CHAIN-RELATED"/>
    <property type="match status" value="1"/>
</dbReference>
<evidence type="ECO:0000259" key="1">
    <source>
        <dbReference type="SMART" id="SM00928"/>
    </source>
</evidence>
<feature type="domain" description="NADH-ubiquinone oxidoreductase 51kDa subunit iron-sulphur binding" evidence="1">
    <location>
        <begin position="46"/>
        <end position="91"/>
    </location>
</feature>
<dbReference type="SMART" id="SM00928">
    <property type="entry name" value="NADH_4Fe-4S"/>
    <property type="match status" value="1"/>
</dbReference>
<dbReference type="GO" id="GO:0016491">
    <property type="term" value="F:oxidoreductase activity"/>
    <property type="evidence" value="ECO:0007669"/>
    <property type="project" value="InterPro"/>
</dbReference>
<sequence length="619" mass="66968">MVKDLGGQDMSRLSVASADKVNSTTEQLMKEFTQRIVANPPGVCPVDMQLAFLKVCHAQTCGKCVPCRVGLGQLERLLEKVLDNEATMETLELIEETAENIKNSADCAIGFESARMVLAGLEGFREDYISHITDHRCLGSFEQPIPCVTLCPAHVDIPGYIALAGEGRCEDAVRLIRKDNPFPTACALICEHPCEARCRRNIIDDSINIRGMKRYIVDNAPSDKVPVPACAPSTGKKVAIIGGGPSGLTSAYFLQLMGHQCTVFEEKKQLGGMLRYGIPNYRFPRERLQEDINAILSTGVDVKLNTTIGTEELKQIQQEYDAIYVAIGAHTDKKLGLEGEDSKNVISAVDMLREIGDGAYPDYTGKRVVVVGGGNVAMDCARTAMRANAETVSIVYRRRQEDMTALPAEVEGAIAEGIELVTLKAPLRVEADAEGNACALWVQPQIIGPVKGGRPSPRKANKPEERMECDIVLVAIGQDIVSGPFADFGMAVNRGRIAADKGGAANMVGVYAGGDCVSGPATVIKAIAAGKAAAANIDEYLGYHHPISCDVEIPEPMLNDKVPCGRVNLQEVEAWARKTNFEGIELPMSCEEAVQEASRCLRCDRHGCGTLRGGREFEW</sequence>
<reference evidence="2 3" key="1">
    <citation type="submission" date="2013-06" db="EMBL/GenBank/DDBJ databases">
        <authorList>
            <person name="Weinstock G."/>
            <person name="Sodergren E."/>
            <person name="Lobos E.A."/>
            <person name="Fulton L."/>
            <person name="Fulton R."/>
            <person name="Courtney L."/>
            <person name="Fronick C."/>
            <person name="O'Laughlin M."/>
            <person name="Godfrey J."/>
            <person name="Wilson R.M."/>
            <person name="Miner T."/>
            <person name="Farmer C."/>
            <person name="Delehaunty K."/>
            <person name="Cordes M."/>
            <person name="Minx P."/>
            <person name="Tomlinson C."/>
            <person name="Chen J."/>
            <person name="Wollam A."/>
            <person name="Pepin K.H."/>
            <person name="Bhonagiri V."/>
            <person name="Zhang X."/>
            <person name="Warren W."/>
            <person name="Mitreva M."/>
            <person name="Mardis E.R."/>
            <person name="Wilson R.K."/>
        </authorList>
    </citation>
    <scope>NUCLEOTIDE SEQUENCE [LARGE SCALE GENOMIC DNA]</scope>
    <source>
        <strain evidence="2 3">ATCC 29099</strain>
    </source>
</reference>
<protein>
    <submittedName>
        <fullName evidence="2">Pyridine nucleotide-disulfide oxidoreductase</fullName>
    </submittedName>
</protein>
<gene>
    <name evidence="2" type="ORF">HMPREF0373_00375</name>
</gene>
<dbReference type="InterPro" id="IPR023753">
    <property type="entry name" value="FAD/NAD-binding_dom"/>
</dbReference>
<dbReference type="SUPFAM" id="SSF46548">
    <property type="entry name" value="alpha-helical ferredoxin"/>
    <property type="match status" value="2"/>
</dbReference>
<organism evidence="2 3">
    <name type="scientific">Eubacterium ramulus ATCC 29099</name>
    <dbReference type="NCBI Taxonomy" id="1256908"/>
    <lineage>
        <taxon>Bacteria</taxon>
        <taxon>Bacillati</taxon>
        <taxon>Bacillota</taxon>
        <taxon>Clostridia</taxon>
        <taxon>Eubacteriales</taxon>
        <taxon>Eubacteriaceae</taxon>
        <taxon>Eubacterium</taxon>
    </lineage>
</organism>
<dbReference type="GO" id="GO:0051539">
    <property type="term" value="F:4 iron, 4 sulfur cluster binding"/>
    <property type="evidence" value="ECO:0007669"/>
    <property type="project" value="InterPro"/>
</dbReference>
<dbReference type="eggNOG" id="COG0493">
    <property type="taxonomic scope" value="Bacteria"/>
</dbReference>
<dbReference type="InterPro" id="IPR009051">
    <property type="entry name" value="Helical_ferredxn"/>
</dbReference>
<comment type="caution">
    <text evidence="2">The sequence shown here is derived from an EMBL/GenBank/DDBJ whole genome shotgun (WGS) entry which is preliminary data.</text>
</comment>
<dbReference type="PANTHER" id="PTHR42783">
    <property type="entry name" value="GLUTAMATE SYNTHASE [NADPH] SMALL CHAIN"/>
    <property type="match status" value="1"/>
</dbReference>
<dbReference type="Proteomes" id="UP000016608">
    <property type="component" value="Unassembled WGS sequence"/>
</dbReference>
<dbReference type="PATRIC" id="fig|1256908.3.peg.335"/>
<dbReference type="InterPro" id="IPR036188">
    <property type="entry name" value="FAD/NAD-bd_sf"/>
</dbReference>
<dbReference type="AlphaFoldDB" id="U2RCK8"/>
<dbReference type="Gene3D" id="3.50.50.60">
    <property type="entry name" value="FAD/NAD(P)-binding domain"/>
    <property type="match status" value="2"/>
</dbReference>
<dbReference type="InterPro" id="IPR037207">
    <property type="entry name" value="Nuop51_4Fe4S-bd_sf"/>
</dbReference>
<accession>U2RCK8</accession>
<dbReference type="Pfam" id="PF07992">
    <property type="entry name" value="Pyr_redox_2"/>
    <property type="match status" value="1"/>
</dbReference>
<dbReference type="InterPro" id="IPR028261">
    <property type="entry name" value="DPD_II"/>
</dbReference>
<dbReference type="EMBL" id="AWVJ01000029">
    <property type="protein sequence ID" value="ERK51328.1"/>
    <property type="molecule type" value="Genomic_DNA"/>
</dbReference>
<dbReference type="SUPFAM" id="SSF140490">
    <property type="entry name" value="Nqo1C-terminal domain-like"/>
    <property type="match status" value="1"/>
</dbReference>
<dbReference type="SUPFAM" id="SSF51971">
    <property type="entry name" value="Nucleotide-binding domain"/>
    <property type="match status" value="2"/>
</dbReference>
<evidence type="ECO:0000313" key="2">
    <source>
        <dbReference type="EMBL" id="ERK51328.1"/>
    </source>
</evidence>
<dbReference type="Pfam" id="PF10589">
    <property type="entry name" value="NADH_4Fe-4S"/>
    <property type="match status" value="1"/>
</dbReference>